<comment type="caution">
    <text evidence="2">The sequence shown here is derived from an EMBL/GenBank/DDBJ whole genome shotgun (WGS) entry which is preliminary data.</text>
</comment>
<dbReference type="Proteomes" id="UP000295453">
    <property type="component" value="Unassembled WGS sequence"/>
</dbReference>
<reference evidence="2 3" key="1">
    <citation type="submission" date="2019-03" db="EMBL/GenBank/DDBJ databases">
        <authorList>
            <person name="Kim M.K.M."/>
        </authorList>
    </citation>
    <scope>NUCLEOTIDE SEQUENCE [LARGE SCALE GENOMIC DNA]</scope>
    <source>
        <strain evidence="2 3">18JY15-6</strain>
    </source>
</reference>
<evidence type="ECO:0000256" key="1">
    <source>
        <dbReference type="SAM" id="Phobius"/>
    </source>
</evidence>
<evidence type="ECO:0000313" key="3">
    <source>
        <dbReference type="Proteomes" id="UP000295453"/>
    </source>
</evidence>
<keyword evidence="1" id="KW-0812">Transmembrane</keyword>
<name>A0A4R1CBL2_9ACTN</name>
<feature type="transmembrane region" description="Helical" evidence="1">
    <location>
        <begin position="106"/>
        <end position="126"/>
    </location>
</feature>
<keyword evidence="1" id="KW-0472">Membrane</keyword>
<feature type="transmembrane region" description="Helical" evidence="1">
    <location>
        <begin position="80"/>
        <end position="100"/>
    </location>
</feature>
<proteinExistence type="predicted"/>
<protein>
    <submittedName>
        <fullName evidence="2">DUF1345 domain-containing protein</fullName>
    </submittedName>
</protein>
<dbReference type="InterPro" id="IPR009781">
    <property type="entry name" value="DUF1345"/>
</dbReference>
<dbReference type="OrthoDB" id="64737at2"/>
<evidence type="ECO:0000313" key="2">
    <source>
        <dbReference type="EMBL" id="TCJ28299.1"/>
    </source>
</evidence>
<accession>A0A4R1CBL2</accession>
<dbReference type="EMBL" id="SJZJ01000011">
    <property type="protein sequence ID" value="TCJ28299.1"/>
    <property type="molecule type" value="Genomic_DNA"/>
</dbReference>
<organism evidence="2 3">
    <name type="scientific">Nocardioides jejuensis</name>
    <dbReference type="NCBI Taxonomy" id="2502782"/>
    <lineage>
        <taxon>Bacteria</taxon>
        <taxon>Bacillati</taxon>
        <taxon>Actinomycetota</taxon>
        <taxon>Actinomycetes</taxon>
        <taxon>Propionibacteriales</taxon>
        <taxon>Nocardioidaceae</taxon>
        <taxon>Nocardioides</taxon>
    </lineage>
</organism>
<sequence length="212" mass="22161">MAARQPMSAIPRVIGASVLGLIGAFAMAAVAGPALGVLVGITVSSAVFVVVGWSVLWPMDAAETREFVGREVVDKALEEGIIVFAAVGGLAAIVVLMALGHGADSATAALALAGVFLAWGSVHLMYATRYADLYYTDGAGGIDFNNGQDAHPAYRDFLYFSYNLGMTYAVSDTNVTRTEIRSVVLRHCLLSYVFGALILATTINLVVAIVNA</sequence>
<keyword evidence="1" id="KW-1133">Transmembrane helix</keyword>
<dbReference type="Pfam" id="PF07077">
    <property type="entry name" value="DUF1345"/>
    <property type="match status" value="1"/>
</dbReference>
<keyword evidence="3" id="KW-1185">Reference proteome</keyword>
<dbReference type="AlphaFoldDB" id="A0A4R1CBL2"/>
<feature type="transmembrane region" description="Helical" evidence="1">
    <location>
        <begin position="189"/>
        <end position="210"/>
    </location>
</feature>
<feature type="transmembrane region" description="Helical" evidence="1">
    <location>
        <begin position="37"/>
        <end position="59"/>
    </location>
</feature>
<feature type="transmembrane region" description="Helical" evidence="1">
    <location>
        <begin position="12"/>
        <end position="31"/>
    </location>
</feature>
<dbReference type="RefSeq" id="WP_131582987.1">
    <property type="nucleotide sequence ID" value="NZ_SJZJ01000011.1"/>
</dbReference>
<gene>
    <name evidence="2" type="ORF">EPD65_08125</name>
</gene>